<accession>A0A804MAA0</accession>
<dbReference type="PANTHER" id="PTHR12329">
    <property type="entry name" value="BCL2-ASSOCIATED ATHANOGENE"/>
    <property type="match status" value="1"/>
</dbReference>
<dbReference type="Pfam" id="PF00240">
    <property type="entry name" value="ubiquitin"/>
    <property type="match status" value="1"/>
</dbReference>
<dbReference type="GO" id="GO:0005737">
    <property type="term" value="C:cytoplasm"/>
    <property type="evidence" value="ECO:0007669"/>
    <property type="project" value="UniProtKB-ARBA"/>
</dbReference>
<dbReference type="GO" id="GO:0051087">
    <property type="term" value="F:protein-folding chaperone binding"/>
    <property type="evidence" value="ECO:0007669"/>
    <property type="project" value="InterPro"/>
</dbReference>
<dbReference type="Gene3D" id="1.20.58.120">
    <property type="entry name" value="BAG domain"/>
    <property type="match status" value="1"/>
</dbReference>
<reference evidence="5" key="1">
    <citation type="submission" date="2015-12" db="EMBL/GenBank/DDBJ databases">
        <title>Update maize B73 reference genome by single molecule sequencing technologies.</title>
        <authorList>
            <consortium name="Maize Genome Sequencing Project"/>
            <person name="Ware D."/>
        </authorList>
    </citation>
    <scope>NUCLEOTIDE SEQUENCE [LARGE SCALE GENOMIC DNA]</scope>
    <source>
        <strain evidence="5">cv. B73</strain>
    </source>
</reference>
<evidence type="ECO:0007829" key="6">
    <source>
        <dbReference type="PeptideAtlas" id="A0A804MAA0"/>
    </source>
</evidence>
<reference evidence="4" key="2">
    <citation type="submission" date="2019-07" db="EMBL/GenBank/DDBJ databases">
        <authorList>
            <person name="Seetharam A."/>
            <person name="Woodhouse M."/>
            <person name="Cannon E."/>
        </authorList>
    </citation>
    <scope>NUCLEOTIDE SEQUENCE [LARGE SCALE GENOMIC DNA]</scope>
    <source>
        <strain evidence="4">cv. B73</strain>
    </source>
</reference>
<dbReference type="InterPro" id="IPR000626">
    <property type="entry name" value="Ubiquitin-like_dom"/>
</dbReference>
<dbReference type="InterPro" id="IPR003103">
    <property type="entry name" value="BAG_domain"/>
</dbReference>
<dbReference type="InterPro" id="IPR036533">
    <property type="entry name" value="BAG_dom_sf"/>
</dbReference>
<name>A0A804MAA0_MAIZE</name>
<feature type="region of interest" description="Disordered" evidence="2">
    <location>
        <begin position="1"/>
        <end position="23"/>
    </location>
</feature>
<dbReference type="SUPFAM" id="SSF63491">
    <property type="entry name" value="BAG domain"/>
    <property type="match status" value="1"/>
</dbReference>
<sequence length="280" mass="29998">MAWVMHRSSSDGGSSSGWSDAAAAVVAAAEERAGWEVRPSGMVVQARDDAAGSGGAPPRPPPPPEIKVRVKYGGARHEVSVSPIATFGQLKKLLAPRTGLQPADQQLSYRGRARGNAEYLDACGVKNKSKVALAEDPASVERRYIERQRNATAESANRAIGAVALEVDKLADQVTSIEKSISRGNKVPEVQITTLIELLMRHAVKLESIPAAGDSSSQKNIQVHTPTLHYCTPGACCQLNGIPAWALFGPVPDFHQGHRSISYATVSSTDINRKYLWPVM</sequence>
<feature type="compositionally biased region" description="Low complexity" evidence="2">
    <location>
        <begin position="10"/>
        <end position="23"/>
    </location>
</feature>
<reference evidence="4" key="3">
    <citation type="submission" date="2021-05" db="UniProtKB">
        <authorList>
            <consortium name="EnsemblPlants"/>
        </authorList>
    </citation>
    <scope>IDENTIFICATION</scope>
    <source>
        <strain evidence="4">cv. B73</strain>
    </source>
</reference>
<dbReference type="OrthoDB" id="417450at2759"/>
<dbReference type="Gene3D" id="3.10.20.90">
    <property type="entry name" value="Phosphatidylinositol 3-kinase Catalytic Subunit, Chain A, domain 1"/>
    <property type="match status" value="1"/>
</dbReference>
<evidence type="ECO:0000313" key="5">
    <source>
        <dbReference type="Proteomes" id="UP000007305"/>
    </source>
</evidence>
<protein>
    <recommendedName>
        <fullName evidence="3">Ubiquitin-like domain-containing protein</fullName>
    </recommendedName>
</protein>
<dbReference type="SUPFAM" id="SSF54236">
    <property type="entry name" value="Ubiquitin-like"/>
    <property type="match status" value="1"/>
</dbReference>
<proteinExistence type="evidence at protein level"/>
<keyword evidence="6" id="KW-1267">Proteomics identification</keyword>
<feature type="domain" description="Ubiquitin-like" evidence="3">
    <location>
        <begin position="64"/>
        <end position="133"/>
    </location>
</feature>
<dbReference type="InterPro" id="IPR039773">
    <property type="entry name" value="BAG_chaperone_regulator"/>
</dbReference>
<dbReference type="AlphaFoldDB" id="A0A804MAA0"/>
<keyword evidence="1" id="KW-0143">Chaperone</keyword>
<gene>
    <name evidence="4" type="primary">LOC103645928</name>
</gene>
<dbReference type="Pfam" id="PF02179">
    <property type="entry name" value="BAG"/>
    <property type="match status" value="1"/>
</dbReference>
<dbReference type="InterPro" id="IPR029071">
    <property type="entry name" value="Ubiquitin-like_domsf"/>
</dbReference>
<evidence type="ECO:0000256" key="2">
    <source>
        <dbReference type="SAM" id="MobiDB-lite"/>
    </source>
</evidence>
<evidence type="ECO:0000259" key="3">
    <source>
        <dbReference type="PROSITE" id="PS50053"/>
    </source>
</evidence>
<dbReference type="Proteomes" id="UP000007305">
    <property type="component" value="Chromosome 2"/>
</dbReference>
<dbReference type="Gramene" id="Zm00001eb070410_T003">
    <property type="protein sequence ID" value="Zm00001eb070410_P003"/>
    <property type="gene ID" value="Zm00001eb070410"/>
</dbReference>
<evidence type="ECO:0000256" key="1">
    <source>
        <dbReference type="ARBA" id="ARBA00023186"/>
    </source>
</evidence>
<dbReference type="PROSITE" id="PS50053">
    <property type="entry name" value="UBIQUITIN_2"/>
    <property type="match status" value="1"/>
</dbReference>
<dbReference type="PANTHER" id="PTHR12329:SF17">
    <property type="entry name" value="OS04G0619900 PROTEIN"/>
    <property type="match status" value="1"/>
</dbReference>
<dbReference type="EnsemblPlants" id="Zm00001eb070410_T003">
    <property type="protein sequence ID" value="Zm00001eb070410_P003"/>
    <property type="gene ID" value="Zm00001eb070410"/>
</dbReference>
<keyword evidence="5" id="KW-1185">Reference proteome</keyword>
<evidence type="ECO:0000313" key="4">
    <source>
        <dbReference type="EnsemblPlants" id="Zm00001eb070410_P003"/>
    </source>
</evidence>
<organism evidence="4 5">
    <name type="scientific">Zea mays</name>
    <name type="common">Maize</name>
    <dbReference type="NCBI Taxonomy" id="4577"/>
    <lineage>
        <taxon>Eukaryota</taxon>
        <taxon>Viridiplantae</taxon>
        <taxon>Streptophyta</taxon>
        <taxon>Embryophyta</taxon>
        <taxon>Tracheophyta</taxon>
        <taxon>Spermatophyta</taxon>
        <taxon>Magnoliopsida</taxon>
        <taxon>Liliopsida</taxon>
        <taxon>Poales</taxon>
        <taxon>Poaceae</taxon>
        <taxon>PACMAD clade</taxon>
        <taxon>Panicoideae</taxon>
        <taxon>Andropogonodae</taxon>
        <taxon>Andropogoneae</taxon>
        <taxon>Tripsacinae</taxon>
        <taxon>Zea</taxon>
    </lineage>
</organism>